<proteinExistence type="predicted"/>
<reference evidence="2" key="1">
    <citation type="submission" date="2014-11" db="EMBL/GenBank/DDBJ databases">
        <authorList>
            <person name="Amaro Gonzalez C."/>
        </authorList>
    </citation>
    <scope>NUCLEOTIDE SEQUENCE</scope>
</reference>
<dbReference type="AlphaFoldDB" id="A0A0E9W8H9"/>
<protein>
    <submittedName>
        <fullName evidence="2">Uncharacterized protein</fullName>
    </submittedName>
</protein>
<feature type="region of interest" description="Disordered" evidence="1">
    <location>
        <begin position="37"/>
        <end position="57"/>
    </location>
</feature>
<dbReference type="EMBL" id="GBXM01021961">
    <property type="protein sequence ID" value="JAH86616.1"/>
    <property type="molecule type" value="Transcribed_RNA"/>
</dbReference>
<evidence type="ECO:0000256" key="1">
    <source>
        <dbReference type="SAM" id="MobiDB-lite"/>
    </source>
</evidence>
<evidence type="ECO:0000313" key="2">
    <source>
        <dbReference type="EMBL" id="JAH86616.1"/>
    </source>
</evidence>
<sequence>MRLHHLQPVFQLPQKLGSRSHFPDLWVYIFKTWRPVTDETPKRGSPTGPISGDLSAT</sequence>
<reference evidence="2" key="2">
    <citation type="journal article" date="2015" name="Fish Shellfish Immunol.">
        <title>Early steps in the European eel (Anguilla anguilla)-Vibrio vulnificus interaction in the gills: Role of the RtxA13 toxin.</title>
        <authorList>
            <person name="Callol A."/>
            <person name="Pajuelo D."/>
            <person name="Ebbesson L."/>
            <person name="Teles M."/>
            <person name="MacKenzie S."/>
            <person name="Amaro C."/>
        </authorList>
    </citation>
    <scope>NUCLEOTIDE SEQUENCE</scope>
</reference>
<accession>A0A0E9W8H9</accession>
<organism evidence="2">
    <name type="scientific">Anguilla anguilla</name>
    <name type="common">European freshwater eel</name>
    <name type="synonym">Muraena anguilla</name>
    <dbReference type="NCBI Taxonomy" id="7936"/>
    <lineage>
        <taxon>Eukaryota</taxon>
        <taxon>Metazoa</taxon>
        <taxon>Chordata</taxon>
        <taxon>Craniata</taxon>
        <taxon>Vertebrata</taxon>
        <taxon>Euteleostomi</taxon>
        <taxon>Actinopterygii</taxon>
        <taxon>Neopterygii</taxon>
        <taxon>Teleostei</taxon>
        <taxon>Anguilliformes</taxon>
        <taxon>Anguillidae</taxon>
        <taxon>Anguilla</taxon>
    </lineage>
</organism>
<name>A0A0E9W8H9_ANGAN</name>